<reference evidence="3 4" key="1">
    <citation type="submission" date="2020-08" db="EMBL/GenBank/DDBJ databases">
        <title>Functional genomics of gut bacteria from endangered species of beetles.</title>
        <authorList>
            <person name="Carlos-Shanley C."/>
        </authorList>
    </citation>
    <scope>NUCLEOTIDE SEQUENCE [LARGE SCALE GENOMIC DNA]</scope>
    <source>
        <strain evidence="3 4">S00124</strain>
    </source>
</reference>
<dbReference type="Proteomes" id="UP000562492">
    <property type="component" value="Unassembled WGS sequence"/>
</dbReference>
<dbReference type="InterPro" id="IPR033880">
    <property type="entry name" value="SPFH_YdjI"/>
</dbReference>
<dbReference type="Pfam" id="PF13421">
    <property type="entry name" value="Band_7_1"/>
    <property type="match status" value="1"/>
</dbReference>
<accession>A0ABR6RC88</accession>
<evidence type="ECO:0000259" key="2">
    <source>
        <dbReference type="Pfam" id="PF13421"/>
    </source>
</evidence>
<dbReference type="Pfam" id="PF12728">
    <property type="entry name" value="HTH_17"/>
    <property type="match status" value="1"/>
</dbReference>
<dbReference type="EMBL" id="JACHKZ010000003">
    <property type="protein sequence ID" value="MBB6576654.1"/>
    <property type="molecule type" value="Genomic_DNA"/>
</dbReference>
<protein>
    <submittedName>
        <fullName evidence="3">Excisionase family DNA binding protein</fullName>
    </submittedName>
</protein>
<dbReference type="InterPro" id="IPR041657">
    <property type="entry name" value="HTH_17"/>
</dbReference>
<evidence type="ECO:0000313" key="4">
    <source>
        <dbReference type="Proteomes" id="UP000562492"/>
    </source>
</evidence>
<feature type="domain" description="Helix-turn-helix" evidence="1">
    <location>
        <begin position="317"/>
        <end position="364"/>
    </location>
</feature>
<dbReference type="SUPFAM" id="SSF117892">
    <property type="entry name" value="Band 7/SPFH domain"/>
    <property type="match status" value="1"/>
</dbReference>
<name>A0ABR6RC88_9BURK</name>
<comment type="caution">
    <text evidence="3">The sequence shown here is derived from an EMBL/GenBank/DDBJ whole genome shotgun (WGS) entry which is preliminary data.</text>
</comment>
<dbReference type="PANTHER" id="PTHR37826:SF2">
    <property type="entry name" value="ZINC-RIBBON DOMAIN-CONTAINING PROTEIN"/>
    <property type="match status" value="1"/>
</dbReference>
<dbReference type="PANTHER" id="PTHR37826">
    <property type="entry name" value="FLOTILLIN BAND_7_5 DOMAIN PROTEIN"/>
    <property type="match status" value="1"/>
</dbReference>
<dbReference type="InterPro" id="IPR036013">
    <property type="entry name" value="Band_7/SPFH_dom_sf"/>
</dbReference>
<dbReference type="Gene3D" id="3.30.479.30">
    <property type="entry name" value="Band 7 domain"/>
    <property type="match status" value="1"/>
</dbReference>
<evidence type="ECO:0000259" key="1">
    <source>
        <dbReference type="Pfam" id="PF12728"/>
    </source>
</evidence>
<dbReference type="CDD" id="cd03408">
    <property type="entry name" value="SPFH_like_u1"/>
    <property type="match status" value="1"/>
</dbReference>
<feature type="domain" description="SPFH" evidence="2">
    <location>
        <begin position="27"/>
        <end position="236"/>
    </location>
</feature>
<organism evidence="3 4">
    <name type="scientific">Comamonas odontotermitis</name>
    <dbReference type="NCBI Taxonomy" id="379895"/>
    <lineage>
        <taxon>Bacteria</taxon>
        <taxon>Pseudomonadati</taxon>
        <taxon>Pseudomonadota</taxon>
        <taxon>Betaproteobacteria</taxon>
        <taxon>Burkholderiales</taxon>
        <taxon>Comamonadaceae</taxon>
        <taxon>Comamonas</taxon>
    </lineage>
</organism>
<evidence type="ECO:0000313" key="3">
    <source>
        <dbReference type="EMBL" id="MBB6576654.1"/>
    </source>
</evidence>
<sequence>MNLMNIITKQLIEIIEWTDDSRDTLSYRWPDEDKEIKNGAQLIVRESQQVQFVSEGQFADLFGPGRHQLTTQNIPILSTLRGWKYGFNSPFKCDVYYINTRLFTGNKWGTSNPVMMRDKDFGVVRMRAFGTYDFRIVNPAKFLKEVAGTDQNFRIDEFADTMRSRIVSIFSEALAKAQVPVLDVAQRYSELGDALLQLINPAVTEKYGLEITSFLLENVSVPPEVEEAIDKRSSMSAIGNLNDYVKYQMGQAMANGGEGAAAATIPATMAMGFGMAQEMMKGMQQPAGGVATDPFSPAAAQAAQAAQAPAAGGGVQVLTPEQAAQALGVAVQDVVAELESGALKGRKIGSAWRISQESLNEFLRG</sequence>
<gene>
    <name evidence="3" type="ORF">HNP33_000702</name>
</gene>
<dbReference type="RefSeq" id="WP_184705343.1">
    <property type="nucleotide sequence ID" value="NZ_JACHKZ010000003.1"/>
</dbReference>
<keyword evidence="4" id="KW-1185">Reference proteome</keyword>
<proteinExistence type="predicted"/>